<dbReference type="PRINTS" id="PR00385">
    <property type="entry name" value="P450"/>
</dbReference>
<keyword evidence="6 8" id="KW-0503">Monooxygenase</keyword>
<dbReference type="InterPro" id="IPR050196">
    <property type="entry name" value="Cytochrome_P450_Monoox"/>
</dbReference>
<dbReference type="PROSITE" id="PS00086">
    <property type="entry name" value="CYTOCHROME_P450"/>
    <property type="match status" value="1"/>
</dbReference>
<reference evidence="10" key="1">
    <citation type="submission" date="2021-06" db="EMBL/GenBank/DDBJ databases">
        <authorList>
            <person name="Kallberg Y."/>
            <person name="Tangrot J."/>
            <person name="Rosling A."/>
        </authorList>
    </citation>
    <scope>NUCLEOTIDE SEQUENCE</scope>
    <source>
        <strain evidence="10">87-6 pot B 2015</strain>
    </source>
</reference>
<evidence type="ECO:0000256" key="6">
    <source>
        <dbReference type="ARBA" id="ARBA00023033"/>
    </source>
</evidence>
<proteinExistence type="inferred from homology"/>
<evidence type="ECO:0000256" key="1">
    <source>
        <dbReference type="ARBA" id="ARBA00010617"/>
    </source>
</evidence>
<dbReference type="SUPFAM" id="SSF48264">
    <property type="entry name" value="Cytochrome P450"/>
    <property type="match status" value="1"/>
</dbReference>
<dbReference type="InterPro" id="IPR002401">
    <property type="entry name" value="Cyt_P450_E_grp-I"/>
</dbReference>
<keyword evidence="9" id="KW-0732">Signal</keyword>
<dbReference type="Pfam" id="PF00067">
    <property type="entry name" value="p450"/>
    <property type="match status" value="1"/>
</dbReference>
<dbReference type="Gene3D" id="1.10.630.10">
    <property type="entry name" value="Cytochrome P450"/>
    <property type="match status" value="1"/>
</dbReference>
<evidence type="ECO:0000313" key="11">
    <source>
        <dbReference type="Proteomes" id="UP000789375"/>
    </source>
</evidence>
<evidence type="ECO:0000256" key="2">
    <source>
        <dbReference type="ARBA" id="ARBA00022617"/>
    </source>
</evidence>
<keyword evidence="2 7" id="KW-0349">Heme</keyword>
<evidence type="ECO:0000256" key="7">
    <source>
        <dbReference type="PIRSR" id="PIRSR602401-1"/>
    </source>
</evidence>
<protein>
    <submittedName>
        <fullName evidence="10">3302_t:CDS:1</fullName>
    </submittedName>
</protein>
<name>A0A9N8ZTK6_FUNMO</name>
<gene>
    <name evidence="10" type="ORF">FMOSSE_LOCUS4368</name>
</gene>
<dbReference type="EMBL" id="CAJVPP010000733">
    <property type="protein sequence ID" value="CAG8507659.1"/>
    <property type="molecule type" value="Genomic_DNA"/>
</dbReference>
<comment type="cofactor">
    <cofactor evidence="7">
        <name>heme</name>
        <dbReference type="ChEBI" id="CHEBI:30413"/>
    </cofactor>
</comment>
<dbReference type="PRINTS" id="PR00463">
    <property type="entry name" value="EP450I"/>
</dbReference>
<comment type="caution">
    <text evidence="10">The sequence shown here is derived from an EMBL/GenBank/DDBJ whole genome shotgun (WGS) entry which is preliminary data.</text>
</comment>
<comment type="similarity">
    <text evidence="1 8">Belongs to the cytochrome P450 family.</text>
</comment>
<dbReference type="Proteomes" id="UP000789375">
    <property type="component" value="Unassembled WGS sequence"/>
</dbReference>
<dbReference type="GO" id="GO:0020037">
    <property type="term" value="F:heme binding"/>
    <property type="evidence" value="ECO:0007669"/>
    <property type="project" value="InterPro"/>
</dbReference>
<dbReference type="InterPro" id="IPR001128">
    <property type="entry name" value="Cyt_P450"/>
</dbReference>
<evidence type="ECO:0000256" key="4">
    <source>
        <dbReference type="ARBA" id="ARBA00023002"/>
    </source>
</evidence>
<keyword evidence="3 7" id="KW-0479">Metal-binding</keyword>
<evidence type="ECO:0000256" key="8">
    <source>
        <dbReference type="RuleBase" id="RU000461"/>
    </source>
</evidence>
<feature type="signal peptide" evidence="9">
    <location>
        <begin position="1"/>
        <end position="22"/>
    </location>
</feature>
<evidence type="ECO:0000256" key="5">
    <source>
        <dbReference type="ARBA" id="ARBA00023004"/>
    </source>
</evidence>
<dbReference type="GO" id="GO:0004497">
    <property type="term" value="F:monooxygenase activity"/>
    <property type="evidence" value="ECO:0007669"/>
    <property type="project" value="UniProtKB-KW"/>
</dbReference>
<dbReference type="AlphaFoldDB" id="A0A9N8ZTK6"/>
<dbReference type="GO" id="GO:0016705">
    <property type="term" value="F:oxidoreductase activity, acting on paired donors, with incorporation or reduction of molecular oxygen"/>
    <property type="evidence" value="ECO:0007669"/>
    <property type="project" value="InterPro"/>
</dbReference>
<evidence type="ECO:0000256" key="3">
    <source>
        <dbReference type="ARBA" id="ARBA00022723"/>
    </source>
</evidence>
<evidence type="ECO:0000256" key="9">
    <source>
        <dbReference type="SAM" id="SignalP"/>
    </source>
</evidence>
<dbReference type="GO" id="GO:0005506">
    <property type="term" value="F:iron ion binding"/>
    <property type="evidence" value="ECO:0007669"/>
    <property type="project" value="InterPro"/>
</dbReference>
<accession>A0A9N8ZTK6</accession>
<dbReference type="InterPro" id="IPR036396">
    <property type="entry name" value="Cyt_P450_sf"/>
</dbReference>
<dbReference type="PANTHER" id="PTHR24291:SF50">
    <property type="entry name" value="BIFUNCTIONAL ALBAFLAVENONE MONOOXYGENASE_TERPENE SYNTHASE"/>
    <property type="match status" value="1"/>
</dbReference>
<sequence length="446" mass="51698">MIFLLYVSLLVVLYHIVKKLFSAPKSPNGFDNIPSIPSLEFIWAMFTGKPQDEIQGIISKVSDKGIIKANAGTIAFFYLQDVEYIKQFLTKSEDVLPKMKHGLGNRVKSFYGNGILFSNSHSWRMQRKLNNAAFNRALSHDIIGKNAFKLFNLMDYNLDKPINIYDMMQRTTIEILGQVAFAYEFGIPDIIKSYKYVMEQTENWLHILFPIMDHLPLESNKKYQENMNVFDNFILNLIAQRRKELKYQDKEKSDTTDNNLLSSMLELSEKEGIKIDSRELRDNLVNLFIAGHDTTSLNMSVAIYHLAKYPEMQKKAREEVIRVLGNALTTPTSEQVKELKYINAVIKESLRTYPPLAILIPRQSNDYVQVGPYMIPPDSYTCVNVWHVHHDPNIWENPYQFDPERFLNGEKRHPYSFIPFSAGPRNCAGQNFSLMEQRVLLSMIRK</sequence>
<keyword evidence="4 8" id="KW-0560">Oxidoreductase</keyword>
<feature type="binding site" description="axial binding residue" evidence="7">
    <location>
        <position position="427"/>
    </location>
    <ligand>
        <name>heme</name>
        <dbReference type="ChEBI" id="CHEBI:30413"/>
    </ligand>
    <ligandPart>
        <name>Fe</name>
        <dbReference type="ChEBI" id="CHEBI:18248"/>
    </ligandPart>
</feature>
<dbReference type="PANTHER" id="PTHR24291">
    <property type="entry name" value="CYTOCHROME P450 FAMILY 4"/>
    <property type="match status" value="1"/>
</dbReference>
<keyword evidence="5 7" id="KW-0408">Iron</keyword>
<organism evidence="10 11">
    <name type="scientific">Funneliformis mosseae</name>
    <name type="common">Endomycorrhizal fungus</name>
    <name type="synonym">Glomus mosseae</name>
    <dbReference type="NCBI Taxonomy" id="27381"/>
    <lineage>
        <taxon>Eukaryota</taxon>
        <taxon>Fungi</taxon>
        <taxon>Fungi incertae sedis</taxon>
        <taxon>Mucoromycota</taxon>
        <taxon>Glomeromycotina</taxon>
        <taxon>Glomeromycetes</taxon>
        <taxon>Glomerales</taxon>
        <taxon>Glomeraceae</taxon>
        <taxon>Funneliformis</taxon>
    </lineage>
</organism>
<feature type="chain" id="PRO_5040460201" evidence="9">
    <location>
        <begin position="23"/>
        <end position="446"/>
    </location>
</feature>
<dbReference type="InterPro" id="IPR017972">
    <property type="entry name" value="Cyt_P450_CS"/>
</dbReference>
<evidence type="ECO:0000313" key="10">
    <source>
        <dbReference type="EMBL" id="CAG8507659.1"/>
    </source>
</evidence>
<keyword evidence="11" id="KW-1185">Reference proteome</keyword>